<gene>
    <name evidence="4" type="ORF">RJ639_033497</name>
</gene>
<dbReference type="InterPro" id="IPR004146">
    <property type="entry name" value="DC1"/>
</dbReference>
<feature type="domain" description="DC1" evidence="3">
    <location>
        <begin position="74"/>
        <end position="122"/>
    </location>
</feature>
<reference evidence="4" key="1">
    <citation type="submission" date="2022-12" db="EMBL/GenBank/DDBJ databases">
        <title>Draft genome assemblies for two species of Escallonia (Escalloniales).</title>
        <authorList>
            <person name="Chanderbali A."/>
            <person name="Dervinis C."/>
            <person name="Anghel I."/>
            <person name="Soltis D."/>
            <person name="Soltis P."/>
            <person name="Zapata F."/>
        </authorList>
    </citation>
    <scope>NUCLEOTIDE SEQUENCE</scope>
    <source>
        <strain evidence="4">UCBG64.0493</strain>
        <tissue evidence="4">Leaf</tissue>
    </source>
</reference>
<sequence length="303" mass="31920">MEKVNHQPYIQHFSHPHVLELLDLQNQPTLMLSSSSTACSGCKLQPSGYVYKCRPCNFTLHFSCTQFPQLVTHPSHPNHTLSLLPISAYPGGIFNCDACKHRGSGFSYHCPHCDFDLHVVCASKPLSITHHSHPRPMQLVFSAPYDTNRFACNVCSKIGSKQWLYRCAACEFDVHMDCAIARPLQHTHASVPARPNYYMHSASTGALQSNPLAGAFGTGNAFMKPAVQGFVEGAAQQVGQTFVQSVISGGSGGGGGDSGGSGGGGGDCGSADGSWAGDSSSTSILGIGSSVLGSIAGDSDTQN</sequence>
<proteinExistence type="predicted"/>
<protein>
    <recommendedName>
        <fullName evidence="3">DC1 domain-containing protein</fullName>
    </recommendedName>
</protein>
<keyword evidence="1" id="KW-0677">Repeat</keyword>
<keyword evidence="5" id="KW-1185">Reference proteome</keyword>
<dbReference type="AlphaFoldDB" id="A0AA88X2L6"/>
<dbReference type="SUPFAM" id="SSF57889">
    <property type="entry name" value="Cysteine-rich domain"/>
    <property type="match status" value="1"/>
</dbReference>
<accession>A0AA88X2L6</accession>
<evidence type="ECO:0000313" key="5">
    <source>
        <dbReference type="Proteomes" id="UP001188597"/>
    </source>
</evidence>
<feature type="compositionally biased region" description="Gly residues" evidence="2">
    <location>
        <begin position="249"/>
        <end position="268"/>
    </location>
</feature>
<dbReference type="PANTHER" id="PTHR46288:SF80">
    <property type="entry name" value="CYSTEINE_HISTIDINE-RICH C1 DOMAIN FAMILY PROTEIN"/>
    <property type="match status" value="1"/>
</dbReference>
<organism evidence="4 5">
    <name type="scientific">Escallonia herrerae</name>
    <dbReference type="NCBI Taxonomy" id="1293975"/>
    <lineage>
        <taxon>Eukaryota</taxon>
        <taxon>Viridiplantae</taxon>
        <taxon>Streptophyta</taxon>
        <taxon>Embryophyta</taxon>
        <taxon>Tracheophyta</taxon>
        <taxon>Spermatophyta</taxon>
        <taxon>Magnoliopsida</taxon>
        <taxon>eudicotyledons</taxon>
        <taxon>Gunneridae</taxon>
        <taxon>Pentapetalae</taxon>
        <taxon>asterids</taxon>
        <taxon>campanulids</taxon>
        <taxon>Escalloniales</taxon>
        <taxon>Escalloniaceae</taxon>
        <taxon>Escallonia</taxon>
    </lineage>
</organism>
<comment type="caution">
    <text evidence="4">The sequence shown here is derived from an EMBL/GenBank/DDBJ whole genome shotgun (WGS) entry which is preliminary data.</text>
</comment>
<dbReference type="Pfam" id="PF03107">
    <property type="entry name" value="C1_2"/>
    <property type="match status" value="3"/>
</dbReference>
<dbReference type="PANTHER" id="PTHR46288">
    <property type="entry name" value="PHORBOL-ESTER/DAG-TYPE DOMAIN-CONTAINING PROTEIN"/>
    <property type="match status" value="1"/>
</dbReference>
<dbReference type="Proteomes" id="UP001188597">
    <property type="component" value="Unassembled WGS sequence"/>
</dbReference>
<feature type="domain" description="DC1" evidence="3">
    <location>
        <begin position="13"/>
        <end position="64"/>
    </location>
</feature>
<evidence type="ECO:0000256" key="1">
    <source>
        <dbReference type="ARBA" id="ARBA00022737"/>
    </source>
</evidence>
<evidence type="ECO:0000259" key="3">
    <source>
        <dbReference type="Pfam" id="PF03107"/>
    </source>
</evidence>
<feature type="domain" description="DC1" evidence="3">
    <location>
        <begin position="131"/>
        <end position="179"/>
    </location>
</feature>
<feature type="compositionally biased region" description="Low complexity" evidence="2">
    <location>
        <begin position="269"/>
        <end position="280"/>
    </location>
</feature>
<evidence type="ECO:0000256" key="2">
    <source>
        <dbReference type="SAM" id="MobiDB-lite"/>
    </source>
</evidence>
<feature type="region of interest" description="Disordered" evidence="2">
    <location>
        <begin position="249"/>
        <end position="280"/>
    </location>
</feature>
<dbReference type="InterPro" id="IPR046349">
    <property type="entry name" value="C1-like_sf"/>
</dbReference>
<dbReference type="EMBL" id="JAVXUP010000166">
    <property type="protein sequence ID" value="KAK3035768.1"/>
    <property type="molecule type" value="Genomic_DNA"/>
</dbReference>
<name>A0AA88X2L6_9ASTE</name>
<evidence type="ECO:0000313" key="4">
    <source>
        <dbReference type="EMBL" id="KAK3035768.1"/>
    </source>
</evidence>